<organism evidence="1 2">
    <name type="scientific">Setaria italica</name>
    <name type="common">Foxtail millet</name>
    <name type="synonym">Panicum italicum</name>
    <dbReference type="NCBI Taxonomy" id="4555"/>
    <lineage>
        <taxon>Eukaryota</taxon>
        <taxon>Viridiplantae</taxon>
        <taxon>Streptophyta</taxon>
        <taxon>Embryophyta</taxon>
        <taxon>Tracheophyta</taxon>
        <taxon>Spermatophyta</taxon>
        <taxon>Magnoliopsida</taxon>
        <taxon>Liliopsida</taxon>
        <taxon>Poales</taxon>
        <taxon>Poaceae</taxon>
        <taxon>PACMAD clade</taxon>
        <taxon>Panicoideae</taxon>
        <taxon>Panicodae</taxon>
        <taxon>Paniceae</taxon>
        <taxon>Cenchrinae</taxon>
        <taxon>Setaria</taxon>
    </lineage>
</organism>
<proteinExistence type="predicted"/>
<evidence type="ECO:0000313" key="2">
    <source>
        <dbReference type="Proteomes" id="UP000004995"/>
    </source>
</evidence>
<dbReference type="InParanoid" id="K3YAU5"/>
<dbReference type="Gramene" id="KQK98752">
    <property type="protein sequence ID" value="KQK98752"/>
    <property type="gene ID" value="SETIT_011337mg"/>
</dbReference>
<sequence>MPCHSLMHARIAASKARLIMAATQQQMAMGHGPPSCVLSRCSCATRASNAESESKSHQSQVTLKLQQIQENTKEHGRGMAFHEGKRQPWRDPQFQGGAHTARAVTVAAGPQHSPGPWPFPFGQRE</sequence>
<protein>
    <submittedName>
        <fullName evidence="1">Uncharacterized protein</fullName>
    </submittedName>
</protein>
<name>K3YAU5_SETIT</name>
<dbReference type="HOGENOM" id="CLU_1996576_0_0_1"/>
<accession>K3YAU5</accession>
<keyword evidence="2" id="KW-1185">Reference proteome</keyword>
<evidence type="ECO:0000313" key="1">
    <source>
        <dbReference type="EnsemblPlants" id="KQK98752"/>
    </source>
</evidence>
<dbReference type="EnsemblPlants" id="KQK98752">
    <property type="protein sequence ID" value="KQK98752"/>
    <property type="gene ID" value="SETIT_011337mg"/>
</dbReference>
<dbReference type="Proteomes" id="UP000004995">
    <property type="component" value="Unassembled WGS sequence"/>
</dbReference>
<dbReference type="AlphaFoldDB" id="K3YAU5"/>
<reference evidence="2" key="1">
    <citation type="journal article" date="2012" name="Nat. Biotechnol.">
        <title>Reference genome sequence of the model plant Setaria.</title>
        <authorList>
            <person name="Bennetzen J.L."/>
            <person name="Schmutz J."/>
            <person name="Wang H."/>
            <person name="Percifield R."/>
            <person name="Hawkins J."/>
            <person name="Pontaroli A.C."/>
            <person name="Estep M."/>
            <person name="Feng L."/>
            <person name="Vaughn J.N."/>
            <person name="Grimwood J."/>
            <person name="Jenkins J."/>
            <person name="Barry K."/>
            <person name="Lindquist E."/>
            <person name="Hellsten U."/>
            <person name="Deshpande S."/>
            <person name="Wang X."/>
            <person name="Wu X."/>
            <person name="Mitros T."/>
            <person name="Triplett J."/>
            <person name="Yang X."/>
            <person name="Ye C.Y."/>
            <person name="Mauro-Herrera M."/>
            <person name="Wang L."/>
            <person name="Li P."/>
            <person name="Sharma M."/>
            <person name="Sharma R."/>
            <person name="Ronald P.C."/>
            <person name="Panaud O."/>
            <person name="Kellogg E.A."/>
            <person name="Brutnell T.P."/>
            <person name="Doust A.N."/>
            <person name="Tuskan G.A."/>
            <person name="Rokhsar D."/>
            <person name="Devos K.M."/>
        </authorList>
    </citation>
    <scope>NUCLEOTIDE SEQUENCE [LARGE SCALE GENOMIC DNA]</scope>
    <source>
        <strain evidence="2">cv. Yugu1</strain>
    </source>
</reference>
<reference evidence="1" key="2">
    <citation type="submission" date="2018-08" db="UniProtKB">
        <authorList>
            <consortium name="EnsemblPlants"/>
        </authorList>
    </citation>
    <scope>IDENTIFICATION</scope>
    <source>
        <strain evidence="1">Yugu1</strain>
    </source>
</reference>
<dbReference type="EMBL" id="AGNK02004500">
    <property type="status" value="NOT_ANNOTATED_CDS"/>
    <property type="molecule type" value="Genomic_DNA"/>
</dbReference>